<evidence type="ECO:0000256" key="1">
    <source>
        <dbReference type="PROSITE-ProRule" id="PRU01360"/>
    </source>
</evidence>
<keyword evidence="1" id="KW-0813">Transport</keyword>
<evidence type="ECO:0008006" key="7">
    <source>
        <dbReference type="Google" id="ProtNLM"/>
    </source>
</evidence>
<organism evidence="5 6">
    <name type="scientific">Robiginitalea biformata (strain ATCC BAA-864 / DSM 15991 / KCTC 12146 / HTCC2501)</name>
    <dbReference type="NCBI Taxonomy" id="313596"/>
    <lineage>
        <taxon>Bacteria</taxon>
        <taxon>Pseudomonadati</taxon>
        <taxon>Bacteroidota</taxon>
        <taxon>Flavobacteriia</taxon>
        <taxon>Flavobacteriales</taxon>
        <taxon>Flavobacteriaceae</taxon>
        <taxon>Robiginitalea</taxon>
    </lineage>
</organism>
<keyword evidence="1 2" id="KW-0472">Membrane</keyword>
<protein>
    <recommendedName>
        <fullName evidence="7">Peptidase M56 domain-containing protein</fullName>
    </recommendedName>
</protein>
<comment type="subcellular location">
    <subcellularLocation>
        <location evidence="1">Cell outer membrane</location>
        <topology evidence="1">Multi-pass membrane protein</topology>
    </subcellularLocation>
</comment>
<name>A4CMF9_ROBBH</name>
<gene>
    <name evidence="5" type="ordered locus">RB2501_11012</name>
</gene>
<dbReference type="SUPFAM" id="SSF56935">
    <property type="entry name" value="Porins"/>
    <property type="match status" value="1"/>
</dbReference>
<keyword evidence="6" id="KW-1185">Reference proteome</keyword>
<evidence type="ECO:0000256" key="2">
    <source>
        <dbReference type="SAM" id="Phobius"/>
    </source>
</evidence>
<dbReference type="eggNOG" id="COG4771">
    <property type="taxonomic scope" value="Bacteria"/>
</dbReference>
<dbReference type="STRING" id="313596.RB2501_11012"/>
<dbReference type="InterPro" id="IPR052173">
    <property type="entry name" value="Beta-lactam_resp_regulator"/>
</dbReference>
<keyword evidence="1 2" id="KW-0812">Transmembrane</keyword>
<dbReference type="InterPro" id="IPR008756">
    <property type="entry name" value="Peptidase_M56"/>
</dbReference>
<dbReference type="RefSeq" id="WP_015754172.1">
    <property type="nucleotide sequence ID" value="NC_013222.1"/>
</dbReference>
<evidence type="ECO:0000259" key="3">
    <source>
        <dbReference type="Pfam" id="PF05569"/>
    </source>
</evidence>
<evidence type="ECO:0000259" key="4">
    <source>
        <dbReference type="Pfam" id="PF07715"/>
    </source>
</evidence>
<comment type="similarity">
    <text evidence="1">Belongs to the TonB-dependent receptor family.</text>
</comment>
<dbReference type="AlphaFoldDB" id="A4CMF9"/>
<dbReference type="InterPro" id="IPR012910">
    <property type="entry name" value="Plug_dom"/>
</dbReference>
<dbReference type="InterPro" id="IPR037066">
    <property type="entry name" value="Plug_dom_sf"/>
</dbReference>
<dbReference type="CDD" id="cd07341">
    <property type="entry name" value="M56_BlaR1_MecR1_like"/>
    <property type="match status" value="1"/>
</dbReference>
<dbReference type="HOGENOM" id="CLU_013798_3_0_10"/>
<feature type="domain" description="TonB-dependent receptor plug" evidence="4">
    <location>
        <begin position="541"/>
        <end position="594"/>
    </location>
</feature>
<dbReference type="InterPro" id="IPR039426">
    <property type="entry name" value="TonB-dep_rcpt-like"/>
</dbReference>
<feature type="transmembrane region" description="Helical" evidence="2">
    <location>
        <begin position="22"/>
        <end position="43"/>
    </location>
</feature>
<dbReference type="PANTHER" id="PTHR34978:SF3">
    <property type="entry name" value="SLR0241 PROTEIN"/>
    <property type="match status" value="1"/>
</dbReference>
<keyword evidence="2" id="KW-1133">Transmembrane helix</keyword>
<dbReference type="EMBL" id="CP001712">
    <property type="protein sequence ID" value="EAR14851.1"/>
    <property type="molecule type" value="Genomic_DNA"/>
</dbReference>
<proteinExistence type="inferred from homology"/>
<dbReference type="KEGG" id="rbi:RB2501_11012"/>
<feature type="transmembrane region" description="Helical" evidence="2">
    <location>
        <begin position="107"/>
        <end position="128"/>
    </location>
</feature>
<accession>A4CMF9</accession>
<evidence type="ECO:0000313" key="5">
    <source>
        <dbReference type="EMBL" id="EAR14851.1"/>
    </source>
</evidence>
<feature type="transmembrane region" description="Helical" evidence="2">
    <location>
        <begin position="281"/>
        <end position="298"/>
    </location>
</feature>
<dbReference type="PROSITE" id="PS52016">
    <property type="entry name" value="TONB_DEPENDENT_REC_3"/>
    <property type="match status" value="1"/>
</dbReference>
<keyword evidence="1" id="KW-1134">Transmembrane beta strand</keyword>
<dbReference type="Pfam" id="PF05569">
    <property type="entry name" value="Peptidase_M56"/>
    <property type="match status" value="1"/>
</dbReference>
<keyword evidence="1" id="KW-0998">Cell outer membrane</keyword>
<dbReference type="Gene3D" id="2.170.130.10">
    <property type="entry name" value="TonB-dependent receptor, plug domain"/>
    <property type="match status" value="1"/>
</dbReference>
<reference evidence="5 6" key="1">
    <citation type="journal article" date="2009" name="J. Bacteriol.">
        <title>Complete genome sequence of Robiginitalea biformata HTCC2501.</title>
        <authorList>
            <person name="Oh H.M."/>
            <person name="Giovannoni S.J."/>
            <person name="Lee K."/>
            <person name="Ferriera S."/>
            <person name="Johnson J."/>
            <person name="Cho J.C."/>
        </authorList>
    </citation>
    <scope>NUCLEOTIDE SEQUENCE [LARGE SCALE GENOMIC DNA]</scope>
    <source>
        <strain evidence="6">ATCC BAA-864 / HTCC2501 / KCTC 12146</strain>
    </source>
</reference>
<dbReference type="PANTHER" id="PTHR34978">
    <property type="entry name" value="POSSIBLE SENSOR-TRANSDUCER PROTEIN BLAR"/>
    <property type="match status" value="1"/>
</dbReference>
<feature type="domain" description="Peptidase M56" evidence="3">
    <location>
        <begin position="169"/>
        <end position="271"/>
    </location>
</feature>
<dbReference type="eggNOG" id="COG4219">
    <property type="taxonomic scope" value="Bacteria"/>
</dbReference>
<evidence type="ECO:0000313" key="6">
    <source>
        <dbReference type="Proteomes" id="UP000009049"/>
    </source>
</evidence>
<dbReference type="OrthoDB" id="1522859at2"/>
<dbReference type="Proteomes" id="UP000009049">
    <property type="component" value="Chromosome"/>
</dbReference>
<dbReference type="Pfam" id="PF07715">
    <property type="entry name" value="Plug"/>
    <property type="match status" value="1"/>
</dbReference>
<dbReference type="GO" id="GO:0009279">
    <property type="term" value="C:cell outer membrane"/>
    <property type="evidence" value="ECO:0007669"/>
    <property type="project" value="UniProtKB-SubCell"/>
</dbReference>
<feature type="transmembrane region" description="Helical" evidence="2">
    <location>
        <begin position="55"/>
        <end position="76"/>
    </location>
</feature>
<sequence length="601" mass="67298">MEAFSNMGAFGILEAFSNVEALGMYLLKASAILALFLGTYHLLLRRETLFTVNRLFLAGGMLAALTLPLVTFTRTIRVTLAQQPAVTLDPVPSPANAGLAGFPWENFLLAAYLAGVAAHLLLILFQLWRIFRLVQTSNTVREEGFLYVPTHRTQAPFSFFRYIFYNPDQHSQRELALILEHEKAHGSQCHTLDILLGRVVSAILWINPMGRWYQRSIEQNLEYLADASAIQKIPSLKDYQYTLLKVSGNTPVTSLVNAFYSSLIKKRILMLHQNQSKTTHILKHLLIVPVLGLFLMAFNTETRYVLDRESPSDYLFEGDDKTVELTISKDTSDEELQKIKDNLASDGIDFSYTTVRNDAGEIIDLKVSMSGKSSSGKSFSGSFHTETDSPIEPVLIRFDDTRNSVSFGSADELHFGHGKKHRVRVHSLGDGDDSDKDAIIEIRKMDDEDGNVFYWNSEGEDDAEHIEIKIVDGEKTIIVDGEEMDEEAFGKLHKSEGGKHKVRVHKMKNTETGTNVMILRDSDDEADMEIINGDSGSFFLLDSGKGEKPLYLIDGKKASEKQVRELDPSDIEKVEVLKGDNATEKYGRKAKDGVVSITTKD</sequence>